<dbReference type="PROSITE" id="PS50994">
    <property type="entry name" value="INTEGRASE"/>
    <property type="match status" value="1"/>
</dbReference>
<evidence type="ECO:0000256" key="2">
    <source>
        <dbReference type="ARBA" id="ARBA00022801"/>
    </source>
</evidence>
<dbReference type="AlphaFoldDB" id="A0AAW2TX86"/>
<dbReference type="Pfam" id="PF00665">
    <property type="entry name" value="rve"/>
    <property type="match status" value="1"/>
</dbReference>
<evidence type="ECO:0000313" key="4">
    <source>
        <dbReference type="EMBL" id="KAL0408877.1"/>
    </source>
</evidence>
<keyword evidence="1" id="KW-0479">Metal-binding</keyword>
<dbReference type="Gene3D" id="3.30.420.10">
    <property type="entry name" value="Ribonuclease H-like superfamily/Ribonuclease H"/>
    <property type="match status" value="1"/>
</dbReference>
<organism evidence="4">
    <name type="scientific">Sesamum radiatum</name>
    <name type="common">Black benniseed</name>
    <dbReference type="NCBI Taxonomy" id="300843"/>
    <lineage>
        <taxon>Eukaryota</taxon>
        <taxon>Viridiplantae</taxon>
        <taxon>Streptophyta</taxon>
        <taxon>Embryophyta</taxon>
        <taxon>Tracheophyta</taxon>
        <taxon>Spermatophyta</taxon>
        <taxon>Magnoliopsida</taxon>
        <taxon>eudicotyledons</taxon>
        <taxon>Gunneridae</taxon>
        <taxon>Pentapetalae</taxon>
        <taxon>asterids</taxon>
        <taxon>lamiids</taxon>
        <taxon>Lamiales</taxon>
        <taxon>Pedaliaceae</taxon>
        <taxon>Sesamum</taxon>
    </lineage>
</organism>
<evidence type="ECO:0000259" key="3">
    <source>
        <dbReference type="PROSITE" id="PS50994"/>
    </source>
</evidence>
<dbReference type="GO" id="GO:0046872">
    <property type="term" value="F:metal ion binding"/>
    <property type="evidence" value="ECO:0007669"/>
    <property type="project" value="UniProtKB-KW"/>
</dbReference>
<dbReference type="GO" id="GO:0015074">
    <property type="term" value="P:DNA integration"/>
    <property type="evidence" value="ECO:0007669"/>
    <property type="project" value="InterPro"/>
</dbReference>
<dbReference type="InterPro" id="IPR012337">
    <property type="entry name" value="RNaseH-like_sf"/>
</dbReference>
<protein>
    <submittedName>
        <fullName evidence="4">Retrovirus-related Pol polyprotein from transposon TNT 1-94</fullName>
    </submittedName>
</protein>
<reference evidence="4" key="2">
    <citation type="journal article" date="2024" name="Plant">
        <title>Genomic evolution and insights into agronomic trait innovations of Sesamum species.</title>
        <authorList>
            <person name="Miao H."/>
            <person name="Wang L."/>
            <person name="Qu L."/>
            <person name="Liu H."/>
            <person name="Sun Y."/>
            <person name="Le M."/>
            <person name="Wang Q."/>
            <person name="Wei S."/>
            <person name="Zheng Y."/>
            <person name="Lin W."/>
            <person name="Duan Y."/>
            <person name="Cao H."/>
            <person name="Xiong S."/>
            <person name="Wang X."/>
            <person name="Wei L."/>
            <person name="Li C."/>
            <person name="Ma Q."/>
            <person name="Ju M."/>
            <person name="Zhao R."/>
            <person name="Li G."/>
            <person name="Mu C."/>
            <person name="Tian Q."/>
            <person name="Mei H."/>
            <person name="Zhang T."/>
            <person name="Gao T."/>
            <person name="Zhang H."/>
        </authorList>
    </citation>
    <scope>NUCLEOTIDE SEQUENCE</scope>
    <source>
        <strain evidence="4">G02</strain>
    </source>
</reference>
<dbReference type="InterPro" id="IPR013103">
    <property type="entry name" value="RVT_2"/>
</dbReference>
<dbReference type="InterPro" id="IPR043502">
    <property type="entry name" value="DNA/RNA_pol_sf"/>
</dbReference>
<dbReference type="Pfam" id="PF07727">
    <property type="entry name" value="RVT_2"/>
    <property type="match status" value="1"/>
</dbReference>
<dbReference type="GO" id="GO:0016787">
    <property type="term" value="F:hydrolase activity"/>
    <property type="evidence" value="ECO:0007669"/>
    <property type="project" value="UniProtKB-KW"/>
</dbReference>
<dbReference type="PANTHER" id="PTHR42648">
    <property type="entry name" value="TRANSPOSASE, PUTATIVE-RELATED"/>
    <property type="match status" value="1"/>
</dbReference>
<dbReference type="PANTHER" id="PTHR42648:SF31">
    <property type="entry name" value="RNA-DIRECTED DNA POLYMERASE"/>
    <property type="match status" value="1"/>
</dbReference>
<dbReference type="SUPFAM" id="SSF53098">
    <property type="entry name" value="Ribonuclease H-like"/>
    <property type="match status" value="1"/>
</dbReference>
<dbReference type="GO" id="GO:0003676">
    <property type="term" value="F:nucleic acid binding"/>
    <property type="evidence" value="ECO:0007669"/>
    <property type="project" value="InterPro"/>
</dbReference>
<dbReference type="Pfam" id="PF25597">
    <property type="entry name" value="SH3_retrovirus"/>
    <property type="match status" value="1"/>
</dbReference>
<proteinExistence type="predicted"/>
<gene>
    <name evidence="4" type="ORF">Sradi_1822100</name>
</gene>
<sequence length="559" mass="63712">MDLWGPYTAPTLSGCSYVLTLLDDYSRSLWTFLLKHKSQVPNTLKQFCNLVHTQFHTRIQTLISDNGSEFLNQECRAICRDLGIIHQTSCIYSPHQNGRIERKHRHLLNVARALLFHASLPTKFWGDAILTATYLINRTPTKILNWATPYEKLHGYPPTYDHLRTFGSLCYATNTTPHKTKFHSRAFKCIMIGYAMSQKAYKVYDLDNHSVLHSRDVHFYESVFPFAKINDPSTSSPLPTIPIHADSLLNPTLDANAPQDTLPVDTLPHPSIDHHSPFVPSSIPIRRSHRQKHKPTWLNDFVAHSTDSSLFHCCNTTYMSFLASLSMLQEPKSFSEAVKHVEWRDAIQAELDALEQNQTWKLTTLPVHKRPIGCKWVFKTKLRADGSVERYKARLVAKGFNQIEGIDCTDNFFPVAKTVTVRLFLTLVAARGWVLHQLDVNNAFLHGYLEEDIYMTPPEGYSAAPGMVCKLQRSLYGLKQASRQWNAELTVKLTDFGFSQSPHDHCLFTKDTPVGLMDLLVYVDDILIAAASLSKIKLVKDYLHSLFTIKDIGPARYWV</sequence>
<dbReference type="InterPro" id="IPR039537">
    <property type="entry name" value="Retrotran_Ty1/copia-like"/>
</dbReference>
<keyword evidence="2" id="KW-0378">Hydrolase</keyword>
<dbReference type="EMBL" id="JACGWJ010000007">
    <property type="protein sequence ID" value="KAL0408877.1"/>
    <property type="molecule type" value="Genomic_DNA"/>
</dbReference>
<dbReference type="InterPro" id="IPR057670">
    <property type="entry name" value="SH3_retrovirus"/>
</dbReference>
<reference evidence="4" key="1">
    <citation type="submission" date="2020-06" db="EMBL/GenBank/DDBJ databases">
        <authorList>
            <person name="Li T."/>
            <person name="Hu X."/>
            <person name="Zhang T."/>
            <person name="Song X."/>
            <person name="Zhang H."/>
            <person name="Dai N."/>
            <person name="Sheng W."/>
            <person name="Hou X."/>
            <person name="Wei L."/>
        </authorList>
    </citation>
    <scope>NUCLEOTIDE SEQUENCE</scope>
    <source>
        <strain evidence="4">G02</strain>
        <tissue evidence="4">Leaf</tissue>
    </source>
</reference>
<feature type="domain" description="Integrase catalytic" evidence="3">
    <location>
        <begin position="1"/>
        <end position="157"/>
    </location>
</feature>
<comment type="caution">
    <text evidence="4">The sequence shown here is derived from an EMBL/GenBank/DDBJ whole genome shotgun (WGS) entry which is preliminary data.</text>
</comment>
<dbReference type="SUPFAM" id="SSF56672">
    <property type="entry name" value="DNA/RNA polymerases"/>
    <property type="match status" value="1"/>
</dbReference>
<name>A0AAW2TX86_SESRA</name>
<evidence type="ECO:0000256" key="1">
    <source>
        <dbReference type="ARBA" id="ARBA00022723"/>
    </source>
</evidence>
<dbReference type="InterPro" id="IPR001584">
    <property type="entry name" value="Integrase_cat-core"/>
</dbReference>
<accession>A0AAW2TX86</accession>
<dbReference type="InterPro" id="IPR036397">
    <property type="entry name" value="RNaseH_sf"/>
</dbReference>